<evidence type="ECO:0000313" key="2">
    <source>
        <dbReference type="EMBL" id="JAD97831.1"/>
    </source>
</evidence>
<feature type="chain" id="PRO_5002045333" description="Secreted protein" evidence="1">
    <location>
        <begin position="23"/>
        <end position="98"/>
    </location>
</feature>
<dbReference type="EMBL" id="GBRH01200064">
    <property type="protein sequence ID" value="JAD97831.1"/>
    <property type="molecule type" value="Transcribed_RNA"/>
</dbReference>
<dbReference type="AlphaFoldDB" id="A0A0A9ECN2"/>
<keyword evidence="1" id="KW-0732">Signal</keyword>
<name>A0A0A9ECN2_ARUDO</name>
<accession>A0A0A9ECN2</accession>
<evidence type="ECO:0000256" key="1">
    <source>
        <dbReference type="SAM" id="SignalP"/>
    </source>
</evidence>
<organism evidence="2">
    <name type="scientific">Arundo donax</name>
    <name type="common">Giant reed</name>
    <name type="synonym">Donax arundinaceus</name>
    <dbReference type="NCBI Taxonomy" id="35708"/>
    <lineage>
        <taxon>Eukaryota</taxon>
        <taxon>Viridiplantae</taxon>
        <taxon>Streptophyta</taxon>
        <taxon>Embryophyta</taxon>
        <taxon>Tracheophyta</taxon>
        <taxon>Spermatophyta</taxon>
        <taxon>Magnoliopsida</taxon>
        <taxon>Liliopsida</taxon>
        <taxon>Poales</taxon>
        <taxon>Poaceae</taxon>
        <taxon>PACMAD clade</taxon>
        <taxon>Arundinoideae</taxon>
        <taxon>Arundineae</taxon>
        <taxon>Arundo</taxon>
    </lineage>
</organism>
<reference evidence="2" key="1">
    <citation type="submission" date="2014-09" db="EMBL/GenBank/DDBJ databases">
        <authorList>
            <person name="Magalhaes I.L.F."/>
            <person name="Oliveira U."/>
            <person name="Santos F.R."/>
            <person name="Vidigal T.H.D.A."/>
            <person name="Brescovit A.D."/>
            <person name="Santos A.J."/>
        </authorList>
    </citation>
    <scope>NUCLEOTIDE SEQUENCE</scope>
    <source>
        <tissue evidence="2">Shoot tissue taken approximately 20 cm above the soil surface</tissue>
    </source>
</reference>
<evidence type="ECO:0008006" key="3">
    <source>
        <dbReference type="Google" id="ProtNLM"/>
    </source>
</evidence>
<proteinExistence type="predicted"/>
<sequence>MQHLVQGCIGLNLLCLMTGGQMEGMKMAAASKNLVHCWLLKAHPRDSSCQETIACRSKKIQPAPDYCRKSLMQNGELDHLFLLSSPTKTKGNLQIGII</sequence>
<protein>
    <recommendedName>
        <fullName evidence="3">Secreted protein</fullName>
    </recommendedName>
</protein>
<reference evidence="2" key="2">
    <citation type="journal article" date="2015" name="Data Brief">
        <title>Shoot transcriptome of the giant reed, Arundo donax.</title>
        <authorList>
            <person name="Barrero R.A."/>
            <person name="Guerrero F.D."/>
            <person name="Moolhuijzen P."/>
            <person name="Goolsby J.A."/>
            <person name="Tidwell J."/>
            <person name="Bellgard S.E."/>
            <person name="Bellgard M.I."/>
        </authorList>
    </citation>
    <scope>NUCLEOTIDE SEQUENCE</scope>
    <source>
        <tissue evidence="2">Shoot tissue taken approximately 20 cm above the soil surface</tissue>
    </source>
</reference>
<feature type="signal peptide" evidence="1">
    <location>
        <begin position="1"/>
        <end position="22"/>
    </location>
</feature>